<keyword evidence="5 8" id="KW-0256">Endoplasmic reticulum</keyword>
<evidence type="ECO:0000256" key="4">
    <source>
        <dbReference type="ARBA" id="ARBA00022692"/>
    </source>
</evidence>
<feature type="transmembrane region" description="Helical" evidence="8">
    <location>
        <begin position="74"/>
        <end position="92"/>
    </location>
</feature>
<feature type="transmembrane region" description="Helical" evidence="8">
    <location>
        <begin position="112"/>
        <end position="131"/>
    </location>
</feature>
<dbReference type="InterPro" id="IPR003038">
    <property type="entry name" value="DAD/Ost2"/>
</dbReference>
<sequence length="132" mass="15377">MRPSKTQLPPKLINKKVENTYVNPLNIVFDFYDHYQKYTPQSLKIIDFFIVFLIVSGFLQFLYCFIVGTYPFNSFLSGVFSVVGQIVLAVSLRYEVNYENTESFKKVPLKRAFGDFVFSSIILHFFVINFLG</sequence>
<dbReference type="VEuPathDB" id="FungiDB:PNEJI1_003156"/>
<gene>
    <name evidence="9" type="ORF">PNEJI1_003156</name>
</gene>
<comment type="subcellular location">
    <subcellularLocation>
        <location evidence="1 8">Endoplasmic reticulum membrane</location>
        <topology evidence="1 8">Multi-pass membrane protein</topology>
    </subcellularLocation>
</comment>
<protein>
    <recommendedName>
        <fullName evidence="8">Dolichyl-diphosphooligosaccharide--protein glycosyltransferase subunit OST2</fullName>
        <shortName evidence="8">Oligosaccharyl transferase subunit OST2</shortName>
    </recommendedName>
</protein>
<dbReference type="AlphaFoldDB" id="L0PHM1"/>
<evidence type="ECO:0000256" key="7">
    <source>
        <dbReference type="ARBA" id="ARBA00023136"/>
    </source>
</evidence>
<proteinExistence type="inferred from homology"/>
<evidence type="ECO:0000256" key="8">
    <source>
        <dbReference type="RuleBase" id="RU361136"/>
    </source>
</evidence>
<evidence type="ECO:0000256" key="3">
    <source>
        <dbReference type="ARBA" id="ARBA00009386"/>
    </source>
</evidence>
<dbReference type="GO" id="GO:0006487">
    <property type="term" value="P:protein N-linked glycosylation"/>
    <property type="evidence" value="ECO:0007669"/>
    <property type="project" value="TreeGrafter"/>
</dbReference>
<dbReference type="InParanoid" id="L0PHM1"/>
<feature type="transmembrane region" description="Helical" evidence="8">
    <location>
        <begin position="45"/>
        <end position="68"/>
    </location>
</feature>
<dbReference type="STRING" id="1209962.L0PHM1"/>
<evidence type="ECO:0000256" key="5">
    <source>
        <dbReference type="ARBA" id="ARBA00022824"/>
    </source>
</evidence>
<evidence type="ECO:0000313" key="10">
    <source>
        <dbReference type="Proteomes" id="UP000010422"/>
    </source>
</evidence>
<accession>L0PHM1</accession>
<comment type="similarity">
    <text evidence="3 8">Belongs to the DAD/OST2 family.</text>
</comment>
<dbReference type="PIRSF" id="PIRSF005588">
    <property type="entry name" value="DAD"/>
    <property type="match status" value="1"/>
</dbReference>
<keyword evidence="6 8" id="KW-1133">Transmembrane helix</keyword>
<comment type="caution">
    <text evidence="9">The sequence shown here is derived from an EMBL/GenBank/DDBJ whole genome shotgun (WGS) entry which is preliminary data.</text>
</comment>
<dbReference type="Proteomes" id="UP000010422">
    <property type="component" value="Unassembled WGS sequence"/>
</dbReference>
<evidence type="ECO:0000256" key="1">
    <source>
        <dbReference type="ARBA" id="ARBA00004477"/>
    </source>
</evidence>
<evidence type="ECO:0000256" key="6">
    <source>
        <dbReference type="ARBA" id="ARBA00022989"/>
    </source>
</evidence>
<comment type="pathway">
    <text evidence="2 8">Protein modification; protein glycosylation.</text>
</comment>
<evidence type="ECO:0000313" key="9">
    <source>
        <dbReference type="EMBL" id="CCJ31579.1"/>
    </source>
</evidence>
<dbReference type="GO" id="GO:0008250">
    <property type="term" value="C:oligosaccharyltransferase complex"/>
    <property type="evidence" value="ECO:0007669"/>
    <property type="project" value="InterPro"/>
</dbReference>
<dbReference type="UniPathway" id="UPA00378"/>
<comment type="function">
    <text evidence="8">Subunit of the oligosaccharyl transferase (OST) complex that catalyzes the initial transfer of a defined glycan (Glc(3)Man(9)GlcNAc(2) in eukaryotes) from the lipid carrier dolichol-pyrophosphate to an asparagine residue within an Asn-X-Ser/Thr consensus motif in nascent polypeptide chains, the first step in protein N-glycosylation. N-glycosylation occurs cotranslationally and the complex associates with the Sec61 complex at the channel-forming translocon complex that mediates protein translocation across the endoplasmic reticulum (ER). All subunits are required for a maximal enzyme activity.</text>
</comment>
<reference evidence="9 10" key="1">
    <citation type="journal article" date="2012" name="MBio">
        <title>De novo assembly of the Pneumocystis jirovecii genome from a single bronchoalveolar lavage fluid specimen from a patient.</title>
        <authorList>
            <person name="Cisse O.H."/>
            <person name="Pagni M."/>
            <person name="Hauser P.M."/>
        </authorList>
    </citation>
    <scope>NUCLEOTIDE SEQUENCE [LARGE SCALE GENOMIC DNA]</scope>
    <source>
        <strain evidence="9 10">SE8</strain>
    </source>
</reference>
<organism evidence="10">
    <name type="scientific">Pneumocystis jirovecii</name>
    <name type="common">Human pneumocystis pneumonia agent</name>
    <dbReference type="NCBI Taxonomy" id="42068"/>
    <lineage>
        <taxon>Eukaryota</taxon>
        <taxon>Fungi</taxon>
        <taxon>Dikarya</taxon>
        <taxon>Ascomycota</taxon>
        <taxon>Taphrinomycotina</taxon>
        <taxon>Pneumocystomycetes</taxon>
        <taxon>Pneumocystaceae</taxon>
        <taxon>Pneumocystis</taxon>
    </lineage>
</organism>
<dbReference type="PANTHER" id="PTHR10705:SF0">
    <property type="entry name" value="DOLICHYL-DIPHOSPHOOLIGOSACCHARIDE--PROTEIN GLYCOSYLTRANSFERASE SUBUNIT DAD1"/>
    <property type="match status" value="1"/>
</dbReference>
<dbReference type="PANTHER" id="PTHR10705">
    <property type="entry name" value="DOLICHYL-DIPHOSPHOOLIGOSACCHARIDE--PROTEIN GLYCOSYLTRANSFERASE SUBUNIT DAD1"/>
    <property type="match status" value="1"/>
</dbReference>
<dbReference type="EMBL" id="CAKM01000351">
    <property type="protein sequence ID" value="CCJ31579.1"/>
    <property type="molecule type" value="Genomic_DNA"/>
</dbReference>
<name>L0PHM1_PNEJI</name>
<evidence type="ECO:0000256" key="2">
    <source>
        <dbReference type="ARBA" id="ARBA00004922"/>
    </source>
</evidence>
<comment type="subunit">
    <text evidence="8">Component of the oligosaccharyltransferase (OST) complex.</text>
</comment>
<dbReference type="Pfam" id="PF02109">
    <property type="entry name" value="DAD"/>
    <property type="match status" value="1"/>
</dbReference>
<keyword evidence="4 8" id="KW-0812">Transmembrane</keyword>
<dbReference type="FunCoup" id="L0PHM1">
    <property type="interactions" value="230"/>
</dbReference>
<keyword evidence="7 8" id="KW-0472">Membrane</keyword>